<evidence type="ECO:0000313" key="3">
    <source>
        <dbReference type="Proteomes" id="UP001066276"/>
    </source>
</evidence>
<comment type="caution">
    <text evidence="2">The sequence shown here is derived from an EMBL/GenBank/DDBJ whole genome shotgun (WGS) entry which is preliminary data.</text>
</comment>
<reference evidence="2" key="1">
    <citation type="journal article" date="2022" name="bioRxiv">
        <title>Sequencing and chromosome-scale assembly of the giantPleurodeles waltlgenome.</title>
        <authorList>
            <person name="Brown T."/>
            <person name="Elewa A."/>
            <person name="Iarovenko S."/>
            <person name="Subramanian E."/>
            <person name="Araus A.J."/>
            <person name="Petzold A."/>
            <person name="Susuki M."/>
            <person name="Suzuki K.-i.T."/>
            <person name="Hayashi T."/>
            <person name="Toyoda A."/>
            <person name="Oliveira C."/>
            <person name="Osipova E."/>
            <person name="Leigh N.D."/>
            <person name="Simon A."/>
            <person name="Yun M.H."/>
        </authorList>
    </citation>
    <scope>NUCLEOTIDE SEQUENCE</scope>
    <source>
        <strain evidence="2">20211129_DDA</strain>
        <tissue evidence="2">Liver</tissue>
    </source>
</reference>
<evidence type="ECO:0000256" key="1">
    <source>
        <dbReference type="SAM" id="MobiDB-lite"/>
    </source>
</evidence>
<dbReference type="AlphaFoldDB" id="A0AAV7MV13"/>
<evidence type="ECO:0000313" key="2">
    <source>
        <dbReference type="EMBL" id="KAJ1106187.1"/>
    </source>
</evidence>
<gene>
    <name evidence="2" type="ORF">NDU88_003590</name>
</gene>
<organism evidence="2 3">
    <name type="scientific">Pleurodeles waltl</name>
    <name type="common">Iberian ribbed newt</name>
    <dbReference type="NCBI Taxonomy" id="8319"/>
    <lineage>
        <taxon>Eukaryota</taxon>
        <taxon>Metazoa</taxon>
        <taxon>Chordata</taxon>
        <taxon>Craniata</taxon>
        <taxon>Vertebrata</taxon>
        <taxon>Euteleostomi</taxon>
        <taxon>Amphibia</taxon>
        <taxon>Batrachia</taxon>
        <taxon>Caudata</taxon>
        <taxon>Salamandroidea</taxon>
        <taxon>Salamandridae</taxon>
        <taxon>Pleurodelinae</taxon>
        <taxon>Pleurodeles</taxon>
    </lineage>
</organism>
<name>A0AAV7MV13_PLEWA</name>
<dbReference type="Proteomes" id="UP001066276">
    <property type="component" value="Chromosome 9"/>
</dbReference>
<protein>
    <submittedName>
        <fullName evidence="2">Uncharacterized protein</fullName>
    </submittedName>
</protein>
<feature type="region of interest" description="Disordered" evidence="1">
    <location>
        <begin position="83"/>
        <end position="105"/>
    </location>
</feature>
<accession>A0AAV7MV13</accession>
<keyword evidence="3" id="KW-1185">Reference proteome</keyword>
<dbReference type="EMBL" id="JANPWB010000013">
    <property type="protein sequence ID" value="KAJ1106187.1"/>
    <property type="molecule type" value="Genomic_DNA"/>
</dbReference>
<proteinExistence type="predicted"/>
<sequence length="208" mass="22326">MADPKVLEAVALLRQAGRLDLLREGALEPGRPARRSSAGVAAAVTACSPPRLVEKVRGVGTGARARGGTKAGRVRAMRPAVRPAAAGDSSEAGPGWVQPGGSQARRCKAKPQEFRRPQGSRMGLTGALGKSAAGGRVWREREWDAQLFSDAAGSWGFGLYWEGRWCAEEWPSEWKHGGRSIAFLEFFPLIVAVYLWEGNLVIRGCVFG</sequence>